<reference evidence="12" key="1">
    <citation type="submission" date="2018-04" db="EMBL/GenBank/DDBJ databases">
        <authorList>
            <person name="Go L.Y."/>
            <person name="Mitchell J.A."/>
        </authorList>
    </citation>
    <scope>NUCLEOTIDE SEQUENCE</scope>
    <source>
        <tissue evidence="12">Whole organism</tissue>
    </source>
</reference>
<dbReference type="GO" id="GO:0016020">
    <property type="term" value="C:membrane"/>
    <property type="evidence" value="ECO:0007669"/>
    <property type="project" value="UniProtKB-SubCell"/>
</dbReference>
<keyword evidence="3 8" id="KW-0812">Transmembrane</keyword>
<keyword evidence="6 10" id="KW-0472">Membrane</keyword>
<evidence type="ECO:0000259" key="11">
    <source>
        <dbReference type="Pfam" id="PF07885"/>
    </source>
</evidence>
<dbReference type="OMA" id="FNETEWI"/>
<dbReference type="FunFam" id="1.10.287.70:FF:000176">
    <property type="entry name" value="Potassium channel subfamily K member 9"/>
    <property type="match status" value="1"/>
</dbReference>
<evidence type="ECO:0000256" key="9">
    <source>
        <dbReference type="SAM" id="MobiDB-lite"/>
    </source>
</evidence>
<evidence type="ECO:0000313" key="13">
    <source>
        <dbReference type="EMBL" id="SSX31980.1"/>
    </source>
</evidence>
<feature type="transmembrane region" description="Helical" evidence="10">
    <location>
        <begin position="34"/>
        <end position="62"/>
    </location>
</feature>
<evidence type="ECO:0000256" key="8">
    <source>
        <dbReference type="RuleBase" id="RU003857"/>
    </source>
</evidence>
<feature type="domain" description="Potassium channel" evidence="11">
    <location>
        <begin position="129"/>
        <end position="186"/>
    </location>
</feature>
<dbReference type="PRINTS" id="PR01333">
    <property type="entry name" value="2POREKCHANEL"/>
</dbReference>
<evidence type="ECO:0000256" key="6">
    <source>
        <dbReference type="ARBA" id="ARBA00023136"/>
    </source>
</evidence>
<accession>A0A336L781</accession>
<keyword evidence="7 8" id="KW-0407">Ion channel</keyword>
<protein>
    <submittedName>
        <fullName evidence="12">CSON004291 protein</fullName>
    </submittedName>
</protein>
<feature type="transmembrane region" description="Helical" evidence="10">
    <location>
        <begin position="162"/>
        <end position="180"/>
    </location>
</feature>
<dbReference type="GO" id="GO:0005267">
    <property type="term" value="F:potassium channel activity"/>
    <property type="evidence" value="ECO:0007669"/>
    <property type="project" value="InterPro"/>
</dbReference>
<feature type="compositionally biased region" description="Basic and acidic residues" evidence="9">
    <location>
        <begin position="578"/>
        <end position="588"/>
    </location>
</feature>
<comment type="similarity">
    <text evidence="8">Belongs to the two pore domain potassium channel (TC 1.A.1.8) family.</text>
</comment>
<feature type="region of interest" description="Disordered" evidence="9">
    <location>
        <begin position="568"/>
        <end position="597"/>
    </location>
</feature>
<evidence type="ECO:0000256" key="7">
    <source>
        <dbReference type="ARBA" id="ARBA00023303"/>
    </source>
</evidence>
<evidence type="ECO:0000313" key="12">
    <source>
        <dbReference type="EMBL" id="SSX12537.1"/>
    </source>
</evidence>
<dbReference type="PANTHER" id="PTHR31296">
    <property type="entry name" value="UPF0565 PROTEIN C2ORF69"/>
    <property type="match status" value="1"/>
</dbReference>
<dbReference type="EMBL" id="UFQS01001846">
    <property type="protein sequence ID" value="SSX12537.1"/>
    <property type="molecule type" value="Genomic_DNA"/>
</dbReference>
<feature type="region of interest" description="Disordered" evidence="9">
    <location>
        <begin position="784"/>
        <end position="829"/>
    </location>
</feature>
<evidence type="ECO:0000256" key="4">
    <source>
        <dbReference type="ARBA" id="ARBA00022989"/>
    </source>
</evidence>
<dbReference type="AlphaFoldDB" id="A0A336L781"/>
<feature type="transmembrane region" description="Helical" evidence="10">
    <location>
        <begin position="289"/>
        <end position="310"/>
    </location>
</feature>
<dbReference type="VEuPathDB" id="VectorBase:CSON004291"/>
<dbReference type="Pfam" id="PF07885">
    <property type="entry name" value="Ion_trans_2"/>
    <property type="match status" value="2"/>
</dbReference>
<dbReference type="InterPro" id="IPR003280">
    <property type="entry name" value="2pore_dom_K_chnl"/>
</dbReference>
<keyword evidence="4 10" id="KW-1133">Transmembrane helix</keyword>
<feature type="domain" description="Potassium channel" evidence="11">
    <location>
        <begin position="233"/>
        <end position="312"/>
    </location>
</feature>
<gene>
    <name evidence="12" type="primary">CSON004291</name>
</gene>
<dbReference type="Gene3D" id="1.10.287.70">
    <property type="match status" value="1"/>
</dbReference>
<dbReference type="GO" id="GO:0005739">
    <property type="term" value="C:mitochondrion"/>
    <property type="evidence" value="ECO:0007669"/>
    <property type="project" value="TreeGrafter"/>
</dbReference>
<feature type="transmembrane region" description="Helical" evidence="10">
    <location>
        <begin position="223"/>
        <end position="246"/>
    </location>
</feature>
<dbReference type="Pfam" id="PF10561">
    <property type="entry name" value="C2orf69"/>
    <property type="match status" value="1"/>
</dbReference>
<evidence type="ECO:0000256" key="5">
    <source>
        <dbReference type="ARBA" id="ARBA00023065"/>
    </source>
</evidence>
<dbReference type="InterPro" id="IPR018881">
    <property type="entry name" value="C2orf69_mit"/>
</dbReference>
<comment type="subcellular location">
    <subcellularLocation>
        <location evidence="1">Membrane</location>
        <topology evidence="1">Multi-pass membrane protein</topology>
    </subcellularLocation>
</comment>
<keyword evidence="5 8" id="KW-0406">Ion transport</keyword>
<proteinExistence type="inferred from homology"/>
<feature type="region of interest" description="Disordered" evidence="9">
    <location>
        <begin position="1"/>
        <end position="20"/>
    </location>
</feature>
<feature type="transmembrane region" description="Helical" evidence="10">
    <location>
        <begin position="131"/>
        <end position="150"/>
    </location>
</feature>
<organism evidence="12">
    <name type="scientific">Culicoides sonorensis</name>
    <name type="common">Biting midge</name>
    <dbReference type="NCBI Taxonomy" id="179676"/>
    <lineage>
        <taxon>Eukaryota</taxon>
        <taxon>Metazoa</taxon>
        <taxon>Ecdysozoa</taxon>
        <taxon>Arthropoda</taxon>
        <taxon>Hexapoda</taxon>
        <taxon>Insecta</taxon>
        <taxon>Pterygota</taxon>
        <taxon>Neoptera</taxon>
        <taxon>Endopterygota</taxon>
        <taxon>Diptera</taxon>
        <taxon>Nematocera</taxon>
        <taxon>Chironomoidea</taxon>
        <taxon>Ceratopogonidae</taxon>
        <taxon>Ceratopogoninae</taxon>
        <taxon>Culicoides</taxon>
        <taxon>Monoculicoides</taxon>
    </lineage>
</organism>
<evidence type="ECO:0000256" key="2">
    <source>
        <dbReference type="ARBA" id="ARBA00022448"/>
    </source>
</evidence>
<dbReference type="SUPFAM" id="SSF81324">
    <property type="entry name" value="Voltage-gated potassium channels"/>
    <property type="match status" value="2"/>
</dbReference>
<dbReference type="PANTHER" id="PTHR31296:SF1">
    <property type="entry name" value="MITOCHONDRIAL PROTEIN C2ORF69"/>
    <property type="match status" value="1"/>
</dbReference>
<evidence type="ECO:0000256" key="1">
    <source>
        <dbReference type="ARBA" id="ARBA00004141"/>
    </source>
</evidence>
<feature type="compositionally biased region" description="Basic and acidic residues" evidence="9">
    <location>
        <begin position="1"/>
        <end position="14"/>
    </location>
</feature>
<name>A0A336L781_CULSO</name>
<reference evidence="13" key="2">
    <citation type="submission" date="2018-07" db="EMBL/GenBank/DDBJ databases">
        <authorList>
            <person name="Quirk P.G."/>
            <person name="Krulwich T.A."/>
        </authorList>
    </citation>
    <scope>NUCLEOTIDE SEQUENCE</scope>
</reference>
<dbReference type="InterPro" id="IPR013099">
    <property type="entry name" value="K_chnl_dom"/>
</dbReference>
<evidence type="ECO:0000256" key="10">
    <source>
        <dbReference type="SAM" id="Phobius"/>
    </source>
</evidence>
<evidence type="ECO:0000256" key="3">
    <source>
        <dbReference type="ARBA" id="ARBA00022692"/>
    </source>
</evidence>
<keyword evidence="2 8" id="KW-0813">Transport</keyword>
<sequence>MERDRQRSSVRSRDSVSISESDPREKIKDCCRKIVAFMCTQVGVGGLIVGYAIVGAFCFMSIENRNRPKVLDKIQQLRNETLEGLWNVTGTYNTLYEIEWKNETDSILKVYQSEFALAVKQGYDGRTPQEVWTFPAALMFCLSVFTMIGYGNMYPKSDAGKVATVIYATFGIPLYILYFMNMGKILANIFKWLYRWLYECSSRANDDLESADGTSSIATRKKVIVPSTACLWVISFYVAVGTIMFAQWEKWDYLDAAYFVVTSLCKIGIGDFVPGANIADSQSGKQTKLVINFVYLLLGMGLVAMCYNLMREEVRVKIQEIKEDTRLCLEDLKGRFTICFGRDQDDYDDEEAKIHSKRVKIRTSCISHKHKRIRTTKMYTGDPNMTVLPGGPIRLKAVKGYPLRQNNVIYCPPLIKSPKDQIPGAVVYFGGDVQDLPESMEGNRDTKSYVKYNLENTAVLLRETFPKSHIIVVQPTRMEYTTFSCFDNFVRGNCAGIPDHSPMHNSLEHLEALLSNLSKKLSRLMSEDELIGRLTGDLSLVPDAQSQKPVDYPIDFINEVLIPMSQPNPRYPKNHFKGPKDLNKKQEAETEPEVPSQPKHEMLWWRETLQLDKCDLALIGFSKGCVVLNQFIYEFHYIKTLTPDDSSMMRLVSRIKDMYWLDGGHGGGKNTWITSRSLLETLCRLNINIHVHVSPYQVQDDHRPWIRKEEKAFTDLLKRLGANLTRHLHSSDSNVSNLFTHFEVLHGFKKYQLQLLAQQQQNQQIKAAMEAAQAFTTNSTTITTTTETESIANSNSTTSAPENYTNNSNNSSSSSSSSSIGSEDSETDK</sequence>
<dbReference type="EMBL" id="UFQT01001846">
    <property type="protein sequence ID" value="SSX31980.1"/>
    <property type="molecule type" value="Genomic_DNA"/>
</dbReference>
<feature type="compositionally biased region" description="Low complexity" evidence="9">
    <location>
        <begin position="784"/>
        <end position="819"/>
    </location>
</feature>